<dbReference type="Gene3D" id="3.40.30.10">
    <property type="entry name" value="Glutaredoxin"/>
    <property type="match status" value="1"/>
</dbReference>
<name>A0A1I7IVQ7_9BACL</name>
<organism evidence="3 4">
    <name type="scientific">Alicyclobacillus macrosporangiidus</name>
    <dbReference type="NCBI Taxonomy" id="392015"/>
    <lineage>
        <taxon>Bacteria</taxon>
        <taxon>Bacillati</taxon>
        <taxon>Bacillota</taxon>
        <taxon>Bacilli</taxon>
        <taxon>Bacillales</taxon>
        <taxon>Alicyclobacillaceae</taxon>
        <taxon>Alicyclobacillus</taxon>
    </lineage>
</organism>
<feature type="region of interest" description="Disordered" evidence="1">
    <location>
        <begin position="28"/>
        <end position="47"/>
    </location>
</feature>
<sequence>MPSIRRLMFWMTIPLVFTALAGCAQPSGSGSVAQNTGSPSATNGVSLQNTTNATTADRHFPANRPFENRLNALPTTPANVLNAKPADPAVYASIPALTPEGASLTLTPSERPVVFVAYWCPHCQRTLVLWDQHWSELPVKPVIVATGFEPGTPLAQAKQIDEDEIRGLNLKHIQFDAYLLDTNIGKKVIQAYPEVVFQQGDQLLTVTGERTLAVWKQVLS</sequence>
<evidence type="ECO:0000256" key="1">
    <source>
        <dbReference type="SAM" id="MobiDB-lite"/>
    </source>
</evidence>
<dbReference type="InterPro" id="IPR036249">
    <property type="entry name" value="Thioredoxin-like_sf"/>
</dbReference>
<dbReference type="RefSeq" id="WP_074951547.1">
    <property type="nucleotide sequence ID" value="NZ_FPBV01000007.1"/>
</dbReference>
<keyword evidence="4" id="KW-1185">Reference proteome</keyword>
<feature type="signal peptide" evidence="2">
    <location>
        <begin position="1"/>
        <end position="21"/>
    </location>
</feature>
<feature type="chain" id="PRO_5039728397" description="Thioredoxin domain-containing protein" evidence="2">
    <location>
        <begin position="22"/>
        <end position="220"/>
    </location>
</feature>
<evidence type="ECO:0000313" key="4">
    <source>
        <dbReference type="Proteomes" id="UP000183508"/>
    </source>
</evidence>
<reference evidence="4" key="1">
    <citation type="submission" date="2016-10" db="EMBL/GenBank/DDBJ databases">
        <authorList>
            <person name="Varghese N."/>
        </authorList>
    </citation>
    <scope>NUCLEOTIDE SEQUENCE [LARGE SCALE GENOMIC DNA]</scope>
    <source>
        <strain evidence="4">DSM 17980</strain>
    </source>
</reference>
<evidence type="ECO:0000256" key="2">
    <source>
        <dbReference type="SAM" id="SignalP"/>
    </source>
</evidence>
<gene>
    <name evidence="3" type="ORF">SAMN05421543_107157</name>
</gene>
<evidence type="ECO:0008006" key="5">
    <source>
        <dbReference type="Google" id="ProtNLM"/>
    </source>
</evidence>
<protein>
    <recommendedName>
        <fullName evidence="5">Thioredoxin domain-containing protein</fullName>
    </recommendedName>
</protein>
<dbReference type="SUPFAM" id="SSF52833">
    <property type="entry name" value="Thioredoxin-like"/>
    <property type="match status" value="1"/>
</dbReference>
<dbReference type="PROSITE" id="PS51257">
    <property type="entry name" value="PROKAR_LIPOPROTEIN"/>
    <property type="match status" value="1"/>
</dbReference>
<accession>A0A1I7IVQ7</accession>
<dbReference type="Proteomes" id="UP000183508">
    <property type="component" value="Unassembled WGS sequence"/>
</dbReference>
<dbReference type="EMBL" id="FPBV01000007">
    <property type="protein sequence ID" value="SFU77014.1"/>
    <property type="molecule type" value="Genomic_DNA"/>
</dbReference>
<dbReference type="AlphaFoldDB" id="A0A1I7IVQ7"/>
<dbReference type="STRING" id="392015.SAMN05421543_107157"/>
<evidence type="ECO:0000313" key="3">
    <source>
        <dbReference type="EMBL" id="SFU77014.1"/>
    </source>
</evidence>
<proteinExistence type="predicted"/>
<dbReference type="OrthoDB" id="2374721at2"/>
<keyword evidence="2" id="KW-0732">Signal</keyword>